<dbReference type="InterPro" id="IPR007271">
    <property type="entry name" value="Nuc_sug_transpt"/>
</dbReference>
<keyword evidence="8" id="KW-1185">Reference proteome</keyword>
<evidence type="ECO:0008006" key="9">
    <source>
        <dbReference type="Google" id="ProtNLM"/>
    </source>
</evidence>
<evidence type="ECO:0000256" key="3">
    <source>
        <dbReference type="ARBA" id="ARBA00022989"/>
    </source>
</evidence>
<feature type="transmembrane region" description="Helical" evidence="6">
    <location>
        <begin position="208"/>
        <end position="225"/>
    </location>
</feature>
<reference evidence="7 8" key="1">
    <citation type="journal article" date="2018" name="Mol. Biol. Evol.">
        <title>Broad Genomic Sampling Reveals a Smut Pathogenic Ancestry of the Fungal Clade Ustilaginomycotina.</title>
        <authorList>
            <person name="Kijpornyongpan T."/>
            <person name="Mondo S.J."/>
            <person name="Barry K."/>
            <person name="Sandor L."/>
            <person name="Lee J."/>
            <person name="Lipzen A."/>
            <person name="Pangilinan J."/>
            <person name="LaButti K."/>
            <person name="Hainaut M."/>
            <person name="Henrissat B."/>
            <person name="Grigoriev I.V."/>
            <person name="Spatafora J.W."/>
            <person name="Aime M.C."/>
        </authorList>
    </citation>
    <scope>NUCLEOTIDE SEQUENCE [LARGE SCALE GENOMIC DNA]</scope>
    <source>
        <strain evidence="7 8">MCA 5214</strain>
    </source>
</reference>
<feature type="transmembrane region" description="Helical" evidence="6">
    <location>
        <begin position="153"/>
        <end position="173"/>
    </location>
</feature>
<dbReference type="GO" id="GO:0000139">
    <property type="term" value="C:Golgi membrane"/>
    <property type="evidence" value="ECO:0007669"/>
    <property type="project" value="InterPro"/>
</dbReference>
<feature type="transmembrane region" description="Helical" evidence="6">
    <location>
        <begin position="185"/>
        <end position="202"/>
    </location>
</feature>
<sequence length="272" mass="29367">MAVVAAMFVVQGNLKLFSAPLLTPTTFQVLQESKLIFVIIASIVVLRTKVTGAQWLAVFTMLAAIILMQSRPVDATPQAQAISSHPLLDRRIGTIGMLLVGTIGAFASVLIERAMRTTDMWVVNTQLSFFSLLPAAAPLVASGRFDFLRGFNLLAWATVLNLAFGGILVALVIKRCGNIAKTFTTPLAIVLSYLISVTFMATPWSWPIAGASVMAVCSILLYNLFKPEAPRSIPENDASEEKGLLLVSPTESADESMTLCTGEDSDVSRDWK</sequence>
<dbReference type="STRING" id="1569628.A0A316UIE0"/>
<accession>A0A316UIE0</accession>
<evidence type="ECO:0000256" key="2">
    <source>
        <dbReference type="ARBA" id="ARBA00022692"/>
    </source>
</evidence>
<evidence type="ECO:0000313" key="7">
    <source>
        <dbReference type="EMBL" id="PWN24638.1"/>
    </source>
</evidence>
<dbReference type="RefSeq" id="XP_025359250.1">
    <property type="nucleotide sequence ID" value="XM_025504626.1"/>
</dbReference>
<keyword evidence="4 6" id="KW-0472">Membrane</keyword>
<evidence type="ECO:0000256" key="4">
    <source>
        <dbReference type="ARBA" id="ARBA00023136"/>
    </source>
</evidence>
<feature type="transmembrane region" description="Helical" evidence="6">
    <location>
        <begin position="123"/>
        <end position="141"/>
    </location>
</feature>
<dbReference type="EMBL" id="KZ819680">
    <property type="protein sequence ID" value="PWN24638.1"/>
    <property type="molecule type" value="Genomic_DNA"/>
</dbReference>
<keyword evidence="3 6" id="KW-1133">Transmembrane helix</keyword>
<feature type="transmembrane region" description="Helical" evidence="6">
    <location>
        <begin position="28"/>
        <end position="46"/>
    </location>
</feature>
<evidence type="ECO:0000313" key="8">
    <source>
        <dbReference type="Proteomes" id="UP000245884"/>
    </source>
</evidence>
<dbReference type="GO" id="GO:0015165">
    <property type="term" value="F:pyrimidine nucleotide-sugar transmembrane transporter activity"/>
    <property type="evidence" value="ECO:0007669"/>
    <property type="project" value="InterPro"/>
</dbReference>
<keyword evidence="2 6" id="KW-0812">Transmembrane</keyword>
<evidence type="ECO:0000256" key="1">
    <source>
        <dbReference type="ARBA" id="ARBA00004141"/>
    </source>
</evidence>
<protein>
    <recommendedName>
        <fullName evidence="9">Nucleotide-sugar transporter</fullName>
    </recommendedName>
</protein>
<dbReference type="Pfam" id="PF04142">
    <property type="entry name" value="Nuc_sug_transp"/>
    <property type="match status" value="1"/>
</dbReference>
<dbReference type="AlphaFoldDB" id="A0A316UIE0"/>
<gene>
    <name evidence="7" type="ORF">BDZ90DRAFT_224652</name>
</gene>
<proteinExistence type="predicted"/>
<dbReference type="PANTHER" id="PTHR10231">
    <property type="entry name" value="NUCLEOTIDE-SUGAR TRANSMEMBRANE TRANSPORTER"/>
    <property type="match status" value="1"/>
</dbReference>
<name>A0A316UIE0_9BASI</name>
<evidence type="ECO:0000256" key="5">
    <source>
        <dbReference type="SAM" id="MobiDB-lite"/>
    </source>
</evidence>
<feature type="transmembrane region" description="Helical" evidence="6">
    <location>
        <begin position="92"/>
        <end position="111"/>
    </location>
</feature>
<evidence type="ECO:0000256" key="6">
    <source>
        <dbReference type="SAM" id="Phobius"/>
    </source>
</evidence>
<dbReference type="Proteomes" id="UP000245884">
    <property type="component" value="Unassembled WGS sequence"/>
</dbReference>
<organism evidence="7 8">
    <name type="scientific">Jaminaea rosea</name>
    <dbReference type="NCBI Taxonomy" id="1569628"/>
    <lineage>
        <taxon>Eukaryota</taxon>
        <taxon>Fungi</taxon>
        <taxon>Dikarya</taxon>
        <taxon>Basidiomycota</taxon>
        <taxon>Ustilaginomycotina</taxon>
        <taxon>Exobasidiomycetes</taxon>
        <taxon>Microstromatales</taxon>
        <taxon>Microstromatales incertae sedis</taxon>
        <taxon>Jaminaea</taxon>
    </lineage>
</organism>
<comment type="subcellular location">
    <subcellularLocation>
        <location evidence="1">Membrane</location>
        <topology evidence="1">Multi-pass membrane protein</topology>
    </subcellularLocation>
</comment>
<dbReference type="OrthoDB" id="408493at2759"/>
<dbReference type="GeneID" id="37026449"/>
<feature type="transmembrane region" description="Helical" evidence="6">
    <location>
        <begin position="53"/>
        <end position="72"/>
    </location>
</feature>
<feature type="region of interest" description="Disordered" evidence="5">
    <location>
        <begin position="248"/>
        <end position="272"/>
    </location>
</feature>